<comment type="similarity">
    <text evidence="1">Belongs to the arrestin family.</text>
</comment>
<feature type="domain" description="Arrestin C-terminal-like" evidence="4">
    <location>
        <begin position="176"/>
        <end position="307"/>
    </location>
</feature>
<dbReference type="AlphaFoldDB" id="A0A182PC22"/>
<dbReference type="InterPro" id="IPR050357">
    <property type="entry name" value="Arrestin_domain-protein"/>
</dbReference>
<evidence type="ECO:0000256" key="2">
    <source>
        <dbReference type="ARBA" id="ARBA00022606"/>
    </source>
</evidence>
<dbReference type="VEuPathDB" id="VectorBase:AEPI004478"/>
<evidence type="ECO:0000313" key="5">
    <source>
        <dbReference type="EnsemblMetazoa" id="AEPI004478-PA"/>
    </source>
</evidence>
<dbReference type="Pfam" id="PF02752">
    <property type="entry name" value="Arrestin_C"/>
    <property type="match status" value="3"/>
</dbReference>
<feature type="domain" description="Arrestin C-terminal-like" evidence="4">
    <location>
        <begin position="948"/>
        <end position="1080"/>
    </location>
</feature>
<dbReference type="PANTHER" id="PTHR11188">
    <property type="entry name" value="ARRESTIN DOMAIN CONTAINING PROTEIN"/>
    <property type="match status" value="1"/>
</dbReference>
<sequence length="1193" mass="130935">MPEASDCRIRFDNNPCGVYFPGQSLAGYVELRVLEAFKVKGVSLQIKGFAEVKWSESSGTGKSRRTVHYHGRQDYINTVTYLQGSPEGNAFDLAPGTHTYRFGCQLPPNLPTSFEGQHGHIRYTVRVVLHRPWKVDPTYKVGFTVLRHVNLNENALSLSMPSKLEIQKVFCCGPCASAPLHISAMVPIGGYVPGQTIAVRIEATNRSKKRVNEFSTKLVKNVCYISQTPYSRVKLVPEIVAEVRCPGVAPGEQGTRDQYLAIPALPSTSSQCQVLTLGYEVEVEGKISGPNLNPRVRIPITLGTVPLAAHAIPRMENNYRLEAYPVPTGTEQPAVQEPLPSAPPVPYDQLKPNATSSMPNDQLPPPTYEEAVGSTPANIREEGEENTDSNNFTPHDSGEKMPDPECHIRFDNNPYGVYLAGQTLAGQVELRLTEILSVIGISLRLDGLTEIEWSEVIESATGQPAVNRKTTRYHAQQTLLNSTSFLCGSSVGSVRDLAIGTHTYHFSCELPAHLPTSFEGYHARIRYTAKVSLHRTKARIDPIGQASFTVLRHLNLNEHGEVLLLPAKSELTKVFCCGPCSSEPLYISAQIARCGYIPGQTIVMKIDAVNRSRTTVTEFRVKLIQKLSYSSQHPTVETRSDALVVAESRCSGVTSGEVVKHQQNLLIPALPPTYTDGSPIFSINYELEVEARVTGPNISPRLAMPITIGTIALEMSVPKEKLKPLTKPSWDPYSSQHYTDIIGTRIPIGNLARRSQAGLDELPNGSNNVRLHYIVHRNELDNPYNTYYAGQTVNGRVTFTFDSPKKIRGIVIKFAGEAETKWSETETKTDQNGKQYESTTNLTGQEEYFQIQYYLLGGKNAAETELPAGTHTYPFTCALPPTLPSSFEGEWGFVRYTVKVTLDRPWKFDQDIKMAFTVISPVDLNLNPRVKDPFKLELEKSFCCFCCASGPLSLIVHVPVTGFVSGQSVPVTVECDNASNVGVEKITINLRKLLAFHVHTPRRETKRKKELVTSISMGPVEAGNSQTWQQFLQIPPLPPSNLVNCGIIDVDYDIKVIAEASGMHANLDGNIPIVLGTVPLESFQPPPPYTDTPPVASDIIATEMDPSMLPTQPVSPASPPSNGAGGALGWNIGDNKAYPNIPPPTFAETAYKAPTISGKNDSEFTRIVGGADYAPRYPTYAFAPTAPPPPPNY</sequence>
<keyword evidence="2" id="KW-0716">Sensory transduction</keyword>
<dbReference type="SMART" id="SM01017">
    <property type="entry name" value="Arrestin_C"/>
    <property type="match status" value="3"/>
</dbReference>
<dbReference type="SUPFAM" id="SSF81296">
    <property type="entry name" value="E set domains"/>
    <property type="match status" value="6"/>
</dbReference>
<dbReference type="InterPro" id="IPR011021">
    <property type="entry name" value="Arrestin-like_N"/>
</dbReference>
<dbReference type="PANTHER" id="PTHR11188:SF176">
    <property type="entry name" value="ARRESTIN DOMAIN-CONTAINING PROTEIN 1"/>
    <property type="match status" value="1"/>
</dbReference>
<dbReference type="Proteomes" id="UP000075885">
    <property type="component" value="Unassembled WGS sequence"/>
</dbReference>
<proteinExistence type="inferred from homology"/>
<dbReference type="InterPro" id="IPR014756">
    <property type="entry name" value="Ig_E-set"/>
</dbReference>
<protein>
    <recommendedName>
        <fullName evidence="4">Arrestin C-terminal-like domain-containing protein</fullName>
    </recommendedName>
</protein>
<feature type="domain" description="Arrestin C-terminal-like" evidence="4">
    <location>
        <begin position="581"/>
        <end position="713"/>
    </location>
</feature>
<name>A0A182PC22_9DIPT</name>
<dbReference type="STRING" id="199890.A0A182PC22"/>
<dbReference type="InterPro" id="IPR014752">
    <property type="entry name" value="Arrestin-like_C"/>
</dbReference>
<evidence type="ECO:0000256" key="3">
    <source>
        <dbReference type="SAM" id="MobiDB-lite"/>
    </source>
</evidence>
<dbReference type="EnsemblMetazoa" id="AEPI004478-RA">
    <property type="protein sequence ID" value="AEPI004478-PA"/>
    <property type="gene ID" value="AEPI004478"/>
</dbReference>
<reference evidence="6" key="1">
    <citation type="submission" date="2013-03" db="EMBL/GenBank/DDBJ databases">
        <title>The Genome Sequence of Anopheles epiroticus epiroticus2.</title>
        <authorList>
            <consortium name="The Broad Institute Genomics Platform"/>
            <person name="Neafsey D.E."/>
            <person name="Howell P."/>
            <person name="Walker B."/>
            <person name="Young S.K."/>
            <person name="Zeng Q."/>
            <person name="Gargeya S."/>
            <person name="Fitzgerald M."/>
            <person name="Haas B."/>
            <person name="Abouelleil A."/>
            <person name="Allen A.W."/>
            <person name="Alvarado L."/>
            <person name="Arachchi H.M."/>
            <person name="Berlin A.M."/>
            <person name="Chapman S.B."/>
            <person name="Gainer-Dewar J."/>
            <person name="Goldberg J."/>
            <person name="Griggs A."/>
            <person name="Gujja S."/>
            <person name="Hansen M."/>
            <person name="Howarth C."/>
            <person name="Imamovic A."/>
            <person name="Ireland A."/>
            <person name="Larimer J."/>
            <person name="McCowan C."/>
            <person name="Murphy C."/>
            <person name="Pearson M."/>
            <person name="Poon T.W."/>
            <person name="Priest M."/>
            <person name="Roberts A."/>
            <person name="Saif S."/>
            <person name="Shea T."/>
            <person name="Sisk P."/>
            <person name="Sykes S."/>
            <person name="Wortman J."/>
            <person name="Nusbaum C."/>
            <person name="Birren B."/>
        </authorList>
    </citation>
    <scope>NUCLEOTIDE SEQUENCE [LARGE SCALE GENOMIC DNA]</scope>
    <source>
        <strain evidence="6">Epiroticus2</strain>
    </source>
</reference>
<evidence type="ECO:0000313" key="6">
    <source>
        <dbReference type="Proteomes" id="UP000075885"/>
    </source>
</evidence>
<feature type="region of interest" description="Disordered" evidence="3">
    <location>
        <begin position="329"/>
        <end position="400"/>
    </location>
</feature>
<dbReference type="GO" id="GO:0005737">
    <property type="term" value="C:cytoplasm"/>
    <property type="evidence" value="ECO:0007669"/>
    <property type="project" value="TreeGrafter"/>
</dbReference>
<organism evidence="5 6">
    <name type="scientific">Anopheles epiroticus</name>
    <dbReference type="NCBI Taxonomy" id="199890"/>
    <lineage>
        <taxon>Eukaryota</taxon>
        <taxon>Metazoa</taxon>
        <taxon>Ecdysozoa</taxon>
        <taxon>Arthropoda</taxon>
        <taxon>Hexapoda</taxon>
        <taxon>Insecta</taxon>
        <taxon>Pterygota</taxon>
        <taxon>Neoptera</taxon>
        <taxon>Endopterygota</taxon>
        <taxon>Diptera</taxon>
        <taxon>Nematocera</taxon>
        <taxon>Culicoidea</taxon>
        <taxon>Culicidae</taxon>
        <taxon>Anophelinae</taxon>
        <taxon>Anopheles</taxon>
    </lineage>
</organism>
<dbReference type="Pfam" id="PF00339">
    <property type="entry name" value="Arrestin_N"/>
    <property type="match status" value="3"/>
</dbReference>
<evidence type="ECO:0000256" key="1">
    <source>
        <dbReference type="ARBA" id="ARBA00005298"/>
    </source>
</evidence>
<dbReference type="InterPro" id="IPR011022">
    <property type="entry name" value="Arrestin_C-like"/>
</dbReference>
<evidence type="ECO:0000259" key="4">
    <source>
        <dbReference type="SMART" id="SM01017"/>
    </source>
</evidence>
<keyword evidence="6" id="KW-1185">Reference proteome</keyword>
<reference evidence="5" key="2">
    <citation type="submission" date="2020-05" db="UniProtKB">
        <authorList>
            <consortium name="EnsemblMetazoa"/>
        </authorList>
    </citation>
    <scope>IDENTIFICATION</scope>
    <source>
        <strain evidence="5">Epiroticus2</strain>
    </source>
</reference>
<accession>A0A182PC22</accession>
<dbReference type="GO" id="GO:0015031">
    <property type="term" value="P:protein transport"/>
    <property type="evidence" value="ECO:0007669"/>
    <property type="project" value="TreeGrafter"/>
</dbReference>
<dbReference type="Gene3D" id="2.60.40.640">
    <property type="match status" value="6"/>
</dbReference>